<dbReference type="VEuPathDB" id="VectorBase:AATE017216"/>
<dbReference type="AlphaFoldDB" id="A0A182JFQ3"/>
<proteinExistence type="predicted"/>
<protein>
    <submittedName>
        <fullName evidence="1">Uncharacterized protein</fullName>
    </submittedName>
</protein>
<accession>A0A182JFQ3</accession>
<dbReference type="EnsemblMetazoa" id="AATE017216-RA">
    <property type="protein sequence ID" value="AATE017216-PA.1"/>
    <property type="gene ID" value="AATE017216"/>
</dbReference>
<name>A0A182JFQ3_ANOAO</name>
<sequence>MSPSRMLLVLTVGLTLRGGLARAKNVTNVTTPATISCSTTGLANPRDCCRSFLELHEVIIECLPKPETGEGSPCLAQCVLQSYGMRPMPGNVPMSISRIITLGPKLATHFDQCKMDLYDFLMGSTFQGDFRGVVCDVRLTRFLECMVKSWFQDCPGFEDSNAGCNELRDRMHSSSCKLSSFFGAHQIN</sequence>
<organism evidence="1">
    <name type="scientific">Anopheles atroparvus</name>
    <name type="common">European mosquito</name>
    <dbReference type="NCBI Taxonomy" id="41427"/>
    <lineage>
        <taxon>Eukaryota</taxon>
        <taxon>Metazoa</taxon>
        <taxon>Ecdysozoa</taxon>
        <taxon>Arthropoda</taxon>
        <taxon>Hexapoda</taxon>
        <taxon>Insecta</taxon>
        <taxon>Pterygota</taxon>
        <taxon>Neoptera</taxon>
        <taxon>Endopterygota</taxon>
        <taxon>Diptera</taxon>
        <taxon>Nematocera</taxon>
        <taxon>Culicoidea</taxon>
        <taxon>Culicidae</taxon>
        <taxon>Anophelinae</taxon>
        <taxon>Anopheles</taxon>
    </lineage>
</organism>
<reference evidence="1" key="1">
    <citation type="submission" date="2022-08" db="UniProtKB">
        <authorList>
            <consortium name="EnsemblMetazoa"/>
        </authorList>
    </citation>
    <scope>IDENTIFICATION</scope>
    <source>
        <strain evidence="1">EBRO</strain>
    </source>
</reference>
<evidence type="ECO:0000313" key="1">
    <source>
        <dbReference type="EnsemblMetazoa" id="AATE017216-PA.1"/>
    </source>
</evidence>